<dbReference type="InterPro" id="IPR035979">
    <property type="entry name" value="RBD_domain_sf"/>
</dbReference>
<gene>
    <name evidence="5" type="ORF">NA56DRAFT_685991</name>
</gene>
<keyword evidence="1 2" id="KW-0694">RNA-binding</keyword>
<dbReference type="Gene3D" id="3.30.70.330">
    <property type="match status" value="2"/>
</dbReference>
<dbReference type="PROSITE" id="PS50102">
    <property type="entry name" value="RRM"/>
    <property type="match status" value="2"/>
</dbReference>
<feature type="compositionally biased region" description="Acidic residues" evidence="3">
    <location>
        <begin position="408"/>
        <end position="420"/>
    </location>
</feature>
<accession>A0A2J6QGJ1</accession>
<feature type="compositionally biased region" description="Basic residues" evidence="3">
    <location>
        <begin position="66"/>
        <end position="77"/>
    </location>
</feature>
<proteinExistence type="predicted"/>
<dbReference type="SMART" id="SM00360">
    <property type="entry name" value="RRM"/>
    <property type="match status" value="2"/>
</dbReference>
<sequence length="727" mass="80837">MATSIDVSVNGAKDNLKSRDSKSMSKLKKEKSSKKRKAESLDEDSEKSIKLPDPAMPNEEPVPAPKLKKDKSSKKRKAELSDEVPRKSTELASTPDDKPVPTPKSKDKSSKKRKAETIDQTSQSDIKLEDRSIPEDTAETSLEPTLNAAEERSTQPMSKKRKASVEEIEVDITAPEPPSKKALRRLKKGKPLPPSKSGAESTPEPEKKPAKKTEVEQRSEHGIWIGNLPWHLSKEDLRKFFVEYSDITDEMITRVHMPTPNDGKPANKVEEKKKFVKVVNNQGYAYVDFNCPEAIGYAIELSEQLLSGRRVLIKNNKSFEGRPQKTKEESRNDGKPPSKRVFLGNLTFDTTEESLKEHFEKCGAVANVKVAQFEDSGKCKGYAWITFEELEGAKNAVRGFVLIEEDVSDASESESEDEGSGSEIVSKPKTKKTKTRKWWVNKIKGRPLRMEFAEDAQVRYKKRYGKDGTKSRSAGAPENAVDNVKAIEGAPKKVEYMLPHGSARLTGGIVESTGKKPSQSSSLFPKEPQTTTSPRHHQRKTKEDCHPPKANLFEIISENRRSTAIRRKQTCLSYHTTSTSIVPMVPGLAGARNLNHLRTMVPETFKRLYKRYNHNTTSWESKMGIAIANRVAKSPVPANIPEGDLFLPASAWYLSSAEGVAFVQRVWMEWARGGKAVWSPAATGPMPGYTCVRTALPAPQAALIGPPPNLTVTGDTDDEDDEDSEED</sequence>
<dbReference type="EMBL" id="KZ613470">
    <property type="protein sequence ID" value="PMD25391.1"/>
    <property type="molecule type" value="Genomic_DNA"/>
</dbReference>
<feature type="compositionally biased region" description="Basic and acidic residues" evidence="3">
    <location>
        <begin position="78"/>
        <end position="108"/>
    </location>
</feature>
<evidence type="ECO:0000256" key="2">
    <source>
        <dbReference type="PROSITE-ProRule" id="PRU00176"/>
    </source>
</evidence>
<evidence type="ECO:0000259" key="4">
    <source>
        <dbReference type="PROSITE" id="PS50102"/>
    </source>
</evidence>
<dbReference type="OrthoDB" id="1875751at2759"/>
<feature type="compositionally biased region" description="Polar residues" evidence="3">
    <location>
        <begin position="515"/>
        <end position="533"/>
    </location>
</feature>
<dbReference type="SUPFAM" id="SSF54928">
    <property type="entry name" value="RNA-binding domain, RBD"/>
    <property type="match status" value="1"/>
</dbReference>
<dbReference type="Proteomes" id="UP000235672">
    <property type="component" value="Unassembled WGS sequence"/>
</dbReference>
<feature type="domain" description="RRM" evidence="4">
    <location>
        <begin position="339"/>
        <end position="455"/>
    </location>
</feature>
<dbReference type="Pfam" id="PF00076">
    <property type="entry name" value="RRM_1"/>
    <property type="match status" value="1"/>
</dbReference>
<feature type="compositionally biased region" description="Basic and acidic residues" evidence="3">
    <location>
        <begin position="204"/>
        <end position="219"/>
    </location>
</feature>
<keyword evidence="6" id="KW-1185">Reference proteome</keyword>
<feature type="compositionally biased region" description="Basic and acidic residues" evidence="3">
    <location>
        <begin position="317"/>
        <end position="336"/>
    </location>
</feature>
<dbReference type="InterPro" id="IPR000504">
    <property type="entry name" value="RRM_dom"/>
</dbReference>
<evidence type="ECO:0000256" key="3">
    <source>
        <dbReference type="SAM" id="MobiDB-lite"/>
    </source>
</evidence>
<dbReference type="PANTHER" id="PTHR23236">
    <property type="entry name" value="EUKARYOTIC TRANSLATION INITIATION FACTOR 4B/4H"/>
    <property type="match status" value="1"/>
</dbReference>
<feature type="region of interest" description="Disordered" evidence="3">
    <location>
        <begin position="1"/>
        <end position="219"/>
    </location>
</feature>
<organism evidence="5 6">
    <name type="scientific">Hyaloscypha hepaticicola</name>
    <dbReference type="NCBI Taxonomy" id="2082293"/>
    <lineage>
        <taxon>Eukaryota</taxon>
        <taxon>Fungi</taxon>
        <taxon>Dikarya</taxon>
        <taxon>Ascomycota</taxon>
        <taxon>Pezizomycotina</taxon>
        <taxon>Leotiomycetes</taxon>
        <taxon>Helotiales</taxon>
        <taxon>Hyaloscyphaceae</taxon>
        <taxon>Hyaloscypha</taxon>
    </lineage>
</organism>
<feature type="compositionally biased region" description="Basic residues" evidence="3">
    <location>
        <begin position="181"/>
        <end position="190"/>
    </location>
</feature>
<dbReference type="PANTHER" id="PTHR23236:SF95">
    <property type="entry name" value="NUCLEOLAR PROTEIN 13"/>
    <property type="match status" value="1"/>
</dbReference>
<dbReference type="InterPro" id="IPR012677">
    <property type="entry name" value="Nucleotide-bd_a/b_plait_sf"/>
</dbReference>
<feature type="region of interest" description="Disordered" evidence="3">
    <location>
        <begin position="506"/>
        <end position="545"/>
    </location>
</feature>
<feature type="compositionally biased region" description="Basic residues" evidence="3">
    <location>
        <begin position="25"/>
        <end position="37"/>
    </location>
</feature>
<dbReference type="AlphaFoldDB" id="A0A2J6QGJ1"/>
<reference evidence="5 6" key="1">
    <citation type="submission" date="2016-05" db="EMBL/GenBank/DDBJ databases">
        <title>A degradative enzymes factory behind the ericoid mycorrhizal symbiosis.</title>
        <authorList>
            <consortium name="DOE Joint Genome Institute"/>
            <person name="Martino E."/>
            <person name="Morin E."/>
            <person name="Grelet G."/>
            <person name="Kuo A."/>
            <person name="Kohler A."/>
            <person name="Daghino S."/>
            <person name="Barry K."/>
            <person name="Choi C."/>
            <person name="Cichocki N."/>
            <person name="Clum A."/>
            <person name="Copeland A."/>
            <person name="Hainaut M."/>
            <person name="Haridas S."/>
            <person name="Labutti K."/>
            <person name="Lindquist E."/>
            <person name="Lipzen A."/>
            <person name="Khouja H.-R."/>
            <person name="Murat C."/>
            <person name="Ohm R."/>
            <person name="Olson A."/>
            <person name="Spatafora J."/>
            <person name="Veneault-Fourrey C."/>
            <person name="Henrissat B."/>
            <person name="Grigoriev I."/>
            <person name="Martin F."/>
            <person name="Perotto S."/>
        </authorList>
    </citation>
    <scope>NUCLEOTIDE SEQUENCE [LARGE SCALE GENOMIC DNA]</scope>
    <source>
        <strain evidence="5 6">UAMH 7357</strain>
    </source>
</reference>
<feature type="domain" description="RRM" evidence="4">
    <location>
        <begin position="221"/>
        <end position="318"/>
    </location>
</feature>
<feature type="region of interest" description="Disordered" evidence="3">
    <location>
        <begin position="408"/>
        <end position="429"/>
    </location>
</feature>
<feature type="compositionally biased region" description="Acidic residues" evidence="3">
    <location>
        <begin position="715"/>
        <end position="727"/>
    </location>
</feature>
<name>A0A2J6QGJ1_9HELO</name>
<protein>
    <recommendedName>
        <fullName evidence="4">RRM domain-containing protein</fullName>
    </recommendedName>
</protein>
<evidence type="ECO:0000256" key="1">
    <source>
        <dbReference type="ARBA" id="ARBA00022884"/>
    </source>
</evidence>
<dbReference type="GO" id="GO:0005730">
    <property type="term" value="C:nucleolus"/>
    <property type="evidence" value="ECO:0007669"/>
    <property type="project" value="TreeGrafter"/>
</dbReference>
<dbReference type="STRING" id="1745343.A0A2J6QGJ1"/>
<dbReference type="GO" id="GO:0003723">
    <property type="term" value="F:RNA binding"/>
    <property type="evidence" value="ECO:0007669"/>
    <property type="project" value="UniProtKB-UniRule"/>
</dbReference>
<feature type="region of interest" description="Disordered" evidence="3">
    <location>
        <begin position="317"/>
        <end position="341"/>
    </location>
</feature>
<feature type="compositionally biased region" description="Basic and acidic residues" evidence="3">
    <location>
        <begin position="14"/>
        <end position="23"/>
    </location>
</feature>
<evidence type="ECO:0000313" key="5">
    <source>
        <dbReference type="EMBL" id="PMD25391.1"/>
    </source>
</evidence>
<feature type="region of interest" description="Disordered" evidence="3">
    <location>
        <begin position="702"/>
        <end position="727"/>
    </location>
</feature>
<evidence type="ECO:0000313" key="6">
    <source>
        <dbReference type="Proteomes" id="UP000235672"/>
    </source>
</evidence>